<dbReference type="SMART" id="SM00086">
    <property type="entry name" value="PAC"/>
    <property type="match status" value="3"/>
</dbReference>
<keyword evidence="10" id="KW-0808">Transferase</keyword>
<dbReference type="SUPFAM" id="SSF55785">
    <property type="entry name" value="PYP-like sensor domain (PAS domain)"/>
    <property type="match status" value="3"/>
</dbReference>
<feature type="transmembrane region" description="Helical" evidence="5">
    <location>
        <begin position="20"/>
        <end position="39"/>
    </location>
</feature>
<dbReference type="InterPro" id="IPR052155">
    <property type="entry name" value="Biofilm_reg_signaling"/>
</dbReference>
<keyword evidence="11" id="KW-1185">Reference proteome</keyword>
<dbReference type="InterPro" id="IPR000014">
    <property type="entry name" value="PAS"/>
</dbReference>
<evidence type="ECO:0000256" key="2">
    <source>
        <dbReference type="ARBA" id="ARBA00022692"/>
    </source>
</evidence>
<feature type="domain" description="CHASE" evidence="8">
    <location>
        <begin position="86"/>
        <end position="299"/>
    </location>
</feature>
<feature type="domain" description="PAS" evidence="6">
    <location>
        <begin position="494"/>
        <end position="541"/>
    </location>
</feature>
<dbReference type="PROSITE" id="PS50839">
    <property type="entry name" value="CHASE"/>
    <property type="match status" value="1"/>
</dbReference>
<evidence type="ECO:0000256" key="1">
    <source>
        <dbReference type="ARBA" id="ARBA00004370"/>
    </source>
</evidence>
<dbReference type="Gene3D" id="3.30.450.20">
    <property type="entry name" value="PAS domain"/>
    <property type="match status" value="3"/>
</dbReference>
<dbReference type="SMART" id="SM00091">
    <property type="entry name" value="PAS"/>
    <property type="match status" value="3"/>
</dbReference>
<protein>
    <submittedName>
        <fullName evidence="10">Diguanylate cyclase</fullName>
        <ecNumber evidence="10">2.7.7.65</ecNumber>
    </submittedName>
</protein>
<dbReference type="EMBL" id="JAGTIS010000001">
    <property type="protein sequence ID" value="MBT8765131.1"/>
    <property type="molecule type" value="Genomic_DNA"/>
</dbReference>
<evidence type="ECO:0000259" key="6">
    <source>
        <dbReference type="PROSITE" id="PS50112"/>
    </source>
</evidence>
<dbReference type="InterPro" id="IPR000160">
    <property type="entry name" value="GGDEF_dom"/>
</dbReference>
<feature type="domain" description="PAS" evidence="6">
    <location>
        <begin position="364"/>
        <end position="436"/>
    </location>
</feature>
<dbReference type="Gene3D" id="3.30.70.270">
    <property type="match status" value="1"/>
</dbReference>
<dbReference type="InterPro" id="IPR043128">
    <property type="entry name" value="Rev_trsase/Diguanyl_cyclase"/>
</dbReference>
<comment type="caution">
    <text evidence="10">The sequence shown here is derived from an EMBL/GenBank/DDBJ whole genome shotgun (WGS) entry which is preliminary data.</text>
</comment>
<feature type="domain" description="PAC" evidence="7">
    <location>
        <begin position="440"/>
        <end position="493"/>
    </location>
</feature>
<dbReference type="PANTHER" id="PTHR44757:SF2">
    <property type="entry name" value="BIOFILM ARCHITECTURE MAINTENANCE PROTEIN MBAA"/>
    <property type="match status" value="1"/>
</dbReference>
<dbReference type="InterPro" id="IPR029787">
    <property type="entry name" value="Nucleotide_cyclase"/>
</dbReference>
<feature type="transmembrane region" description="Helical" evidence="5">
    <location>
        <begin position="317"/>
        <end position="337"/>
    </location>
</feature>
<dbReference type="RefSeq" id="WP_215370051.1">
    <property type="nucleotide sequence ID" value="NZ_JAGTIS010000001.1"/>
</dbReference>
<keyword evidence="10" id="KW-0548">Nucleotidyltransferase</keyword>
<comment type="subcellular location">
    <subcellularLocation>
        <location evidence="1">Membrane</location>
    </subcellularLocation>
</comment>
<evidence type="ECO:0000259" key="8">
    <source>
        <dbReference type="PROSITE" id="PS50839"/>
    </source>
</evidence>
<reference evidence="10 11" key="1">
    <citation type="submission" date="2021-04" db="EMBL/GenBank/DDBJ databases">
        <title>Pseudomonas boanensis sp. nov., a bacterium isolated from river water used for household purposes in Boane District, Mozambique.</title>
        <authorList>
            <person name="Nicklasson M."/>
            <person name="Martin-Rodriguez A.J."/>
            <person name="Thorell K."/>
            <person name="Neves L."/>
            <person name="Mussagy A."/>
            <person name="Rydberg H.A."/>
            <person name="Hernroth B."/>
            <person name="Svensson-Stadler L."/>
            <person name="Sjoling A."/>
        </authorList>
    </citation>
    <scope>NUCLEOTIDE SEQUENCE [LARGE SCALE GENOMIC DNA]</scope>
    <source>
        <strain evidence="10 11">DB1</strain>
    </source>
</reference>
<feature type="domain" description="PAC" evidence="7">
    <location>
        <begin position="583"/>
        <end position="635"/>
    </location>
</feature>
<organism evidence="10 11">
    <name type="scientific">Metapseudomonas boanensis</name>
    <dbReference type="NCBI Taxonomy" id="2822138"/>
    <lineage>
        <taxon>Bacteria</taxon>
        <taxon>Pseudomonadati</taxon>
        <taxon>Pseudomonadota</taxon>
        <taxon>Gammaproteobacteria</taxon>
        <taxon>Pseudomonadales</taxon>
        <taxon>Pseudomonadaceae</taxon>
        <taxon>Metapseudomonas</taxon>
    </lineage>
</organism>
<dbReference type="CDD" id="cd00130">
    <property type="entry name" value="PAS"/>
    <property type="match status" value="3"/>
</dbReference>
<dbReference type="EC" id="2.7.7.65" evidence="10"/>
<feature type="domain" description="GGDEF" evidence="9">
    <location>
        <begin position="798"/>
        <end position="926"/>
    </location>
</feature>
<dbReference type="InterPro" id="IPR042240">
    <property type="entry name" value="CHASE_sf"/>
</dbReference>
<dbReference type="Pfam" id="PF03924">
    <property type="entry name" value="CHASE"/>
    <property type="match status" value="1"/>
</dbReference>
<evidence type="ECO:0000313" key="11">
    <source>
        <dbReference type="Proteomes" id="UP001519667"/>
    </source>
</evidence>
<evidence type="ECO:0000256" key="4">
    <source>
        <dbReference type="ARBA" id="ARBA00023136"/>
    </source>
</evidence>
<dbReference type="PROSITE" id="PS50113">
    <property type="entry name" value="PAC"/>
    <property type="match status" value="2"/>
</dbReference>
<feature type="domain" description="PAS" evidence="6">
    <location>
        <begin position="666"/>
        <end position="712"/>
    </location>
</feature>
<sequence>MRLLAKEILNLSARFSGRPLAWLACLLAVLGGLGLTLLVSEAVRRSEATQLRERFTLAASERISRIEERLDGQLSELNAVQRFFSNARDVKRDEFQSFVGPMLGDTLAYSWVPRIIHAERARFELMARAEGLTDFSIRDVDSRGDLGVSPQRAEYFPVYFSVSTRIGKPPLGMDLYSIPARRGVLQKARQSRSTAVSERVQVFGVQDQEANGLVLVAPVFYPPADSESNLRGYVVAVLSLRLEMEAEIAPSSLERLVMRVSDVSRDAGEQWLYSSGTAAQSGLREYRVIAFADRKYLLEVMPSQSFLDSSPFSTARLVAFSGLAFSLLLAGYLFLLINQRQRALLEVAERTHALREREQELQLSEERWGFALDGAGHGVWDWDTRAGRVFYSRAWKSMLGYGEEDIDDTLDARTRLIHPQDQPQARLELERHLRGACSVYQSQHRMRHRDGHWVWVLDRGKVMEWGNDGAPRRMIGTQTDISSSKAVELQLAVANGQLRGLLNAATQVAIIATDLNGNVLQFNVGAERMFGYLALEMLGKNPEHLHLAAEVEQRCRELGRRLGKPVDSMLDFVAAVTAEDRYDEREWTFLRRDGSELTASLILTGVRDERNERVGYLGIAIDVTERKRVQQALEARDRLLEKLSARVPGVLYQCRMKADGSACFPYTSAGIREVFEVEPEDVRNDARRLMERIHPDDNERVQESIRRSANDLTPWREDFRVLLPRQGMRWLRGESVPERNDDGTTLWHGYLTDITGLKLVEQELRALSVTDALTGVYNRRYFQERLDTEIARAQRREGPLALVMLDVDHFKQVNDRFGHEVGDRVLKVICQRIGERLRRIDVLCRFGGEEFVVLCPDTNAEQAASLAQALWQTLEREEVAGVGRVTASFGCASWREGEGANALLRRVDSAVYAAKKAGRNTIRIAE</sequence>
<proteinExistence type="predicted"/>
<evidence type="ECO:0000313" key="10">
    <source>
        <dbReference type="EMBL" id="MBT8765131.1"/>
    </source>
</evidence>
<dbReference type="SMART" id="SM01079">
    <property type="entry name" value="CHASE"/>
    <property type="match status" value="1"/>
</dbReference>
<dbReference type="GO" id="GO:0052621">
    <property type="term" value="F:diguanylate cyclase activity"/>
    <property type="evidence" value="ECO:0007669"/>
    <property type="project" value="UniProtKB-EC"/>
</dbReference>
<dbReference type="InterPro" id="IPR006189">
    <property type="entry name" value="CHASE_dom"/>
</dbReference>
<dbReference type="Gene3D" id="3.30.450.350">
    <property type="entry name" value="CHASE domain"/>
    <property type="match status" value="1"/>
</dbReference>
<keyword evidence="3 5" id="KW-1133">Transmembrane helix</keyword>
<dbReference type="PROSITE" id="PS50112">
    <property type="entry name" value="PAS"/>
    <property type="match status" value="3"/>
</dbReference>
<keyword evidence="4 5" id="KW-0472">Membrane</keyword>
<dbReference type="InterPro" id="IPR035965">
    <property type="entry name" value="PAS-like_dom_sf"/>
</dbReference>
<dbReference type="NCBIfam" id="TIGR00254">
    <property type="entry name" value="GGDEF"/>
    <property type="match status" value="1"/>
</dbReference>
<accession>A0ABS5XBS0</accession>
<evidence type="ECO:0000259" key="9">
    <source>
        <dbReference type="PROSITE" id="PS50887"/>
    </source>
</evidence>
<dbReference type="SMART" id="SM00267">
    <property type="entry name" value="GGDEF"/>
    <property type="match status" value="1"/>
</dbReference>
<dbReference type="CDD" id="cd01949">
    <property type="entry name" value="GGDEF"/>
    <property type="match status" value="1"/>
</dbReference>
<dbReference type="SUPFAM" id="SSF55073">
    <property type="entry name" value="Nucleotide cyclase"/>
    <property type="match status" value="1"/>
</dbReference>
<name>A0ABS5XBS0_9GAMM</name>
<evidence type="ECO:0000256" key="5">
    <source>
        <dbReference type="SAM" id="Phobius"/>
    </source>
</evidence>
<evidence type="ECO:0000259" key="7">
    <source>
        <dbReference type="PROSITE" id="PS50113"/>
    </source>
</evidence>
<dbReference type="Pfam" id="PF00990">
    <property type="entry name" value="GGDEF"/>
    <property type="match status" value="1"/>
</dbReference>
<evidence type="ECO:0000256" key="3">
    <source>
        <dbReference type="ARBA" id="ARBA00022989"/>
    </source>
</evidence>
<dbReference type="InterPro" id="IPR001610">
    <property type="entry name" value="PAC"/>
</dbReference>
<dbReference type="Pfam" id="PF08447">
    <property type="entry name" value="PAS_3"/>
    <property type="match status" value="2"/>
</dbReference>
<dbReference type="PANTHER" id="PTHR44757">
    <property type="entry name" value="DIGUANYLATE CYCLASE DGCP"/>
    <property type="match status" value="1"/>
</dbReference>
<dbReference type="PROSITE" id="PS50887">
    <property type="entry name" value="GGDEF"/>
    <property type="match status" value="1"/>
</dbReference>
<gene>
    <name evidence="10" type="ORF">J7302_03130</name>
</gene>
<dbReference type="InterPro" id="IPR013655">
    <property type="entry name" value="PAS_fold_3"/>
</dbReference>
<dbReference type="Pfam" id="PF13426">
    <property type="entry name" value="PAS_9"/>
    <property type="match status" value="1"/>
</dbReference>
<keyword evidence="2 5" id="KW-0812">Transmembrane</keyword>
<dbReference type="InterPro" id="IPR000700">
    <property type="entry name" value="PAS-assoc_C"/>
</dbReference>
<dbReference type="NCBIfam" id="TIGR00229">
    <property type="entry name" value="sensory_box"/>
    <property type="match status" value="2"/>
</dbReference>
<dbReference type="Proteomes" id="UP001519667">
    <property type="component" value="Unassembled WGS sequence"/>
</dbReference>